<dbReference type="InterPro" id="IPR001680">
    <property type="entry name" value="WD40_rpt"/>
</dbReference>
<keyword evidence="10 12" id="KW-0472">Membrane</keyword>
<keyword evidence="3 11" id="KW-0853">WD repeat</keyword>
<evidence type="ECO:0000256" key="7">
    <source>
        <dbReference type="ARBA" id="ARBA00022892"/>
    </source>
</evidence>
<evidence type="ECO:0000256" key="4">
    <source>
        <dbReference type="ARBA" id="ARBA00022692"/>
    </source>
</evidence>
<reference evidence="13 14" key="1">
    <citation type="submission" date="2020-04" db="EMBL/GenBank/DDBJ databases">
        <title>Plant Genome Project.</title>
        <authorList>
            <person name="Zhang R.-G."/>
        </authorList>
    </citation>
    <scope>NUCLEOTIDE SEQUENCE [LARGE SCALE GENOMIC DNA]</scope>
    <source>
        <strain evidence="13">YNK0</strain>
        <tissue evidence="13">Leaf</tissue>
    </source>
</reference>
<dbReference type="PANTHER" id="PTHR23284:SF0">
    <property type="entry name" value="PROLACTIN REGULATORY ELEMENT-BINDING PROTEIN"/>
    <property type="match status" value="1"/>
</dbReference>
<dbReference type="Proteomes" id="UP000655225">
    <property type="component" value="Unassembled WGS sequence"/>
</dbReference>
<organism evidence="13 14">
    <name type="scientific">Tetracentron sinense</name>
    <name type="common">Spur-leaf</name>
    <dbReference type="NCBI Taxonomy" id="13715"/>
    <lineage>
        <taxon>Eukaryota</taxon>
        <taxon>Viridiplantae</taxon>
        <taxon>Streptophyta</taxon>
        <taxon>Embryophyta</taxon>
        <taxon>Tracheophyta</taxon>
        <taxon>Spermatophyta</taxon>
        <taxon>Magnoliopsida</taxon>
        <taxon>Trochodendrales</taxon>
        <taxon>Trochodendraceae</taxon>
        <taxon>Tetracentron</taxon>
    </lineage>
</organism>
<dbReference type="GO" id="GO:0015031">
    <property type="term" value="P:protein transport"/>
    <property type="evidence" value="ECO:0007669"/>
    <property type="project" value="UniProtKB-KW"/>
</dbReference>
<sequence length="412" mass="45391">MKEEAVSSSNGSEATNLLSAHQFEEEIKEMWVVYALVGKPNDGDVEGSNTYPTEIVQLLEEIRDVIPLELPSGLPPMRSIQHAIDLLPRASLPNQAIYHMPPMNRLEMLRQVEDLIQKGLCNILCRWFEWDAAEDTKIHKLGIKSSEKVLTQLEDVGQQLALTFNNQGSILAVGGEDPLTWTVVGGLLPVPVQDGYLRVFKWPSMEVIFDKTDAHAAVKNLDFSLDGKFLVSLGSGGPCKVWDVTSSTIVASLPKENDEVFGFCKFSQSSGNNQILYITAMRGQGGSIVSWNTTSWKRVGSKQVVRDPICAFDVSADGKLLAIGTIQGDILIMNSNMRVQTVVRKAHLGLVTALMFSQDSRALVSTSLDSSARVTLIKEKKQQIGLSFWVIILIVLLAILANFLKSKGFNPY</sequence>
<evidence type="ECO:0000256" key="10">
    <source>
        <dbReference type="ARBA" id="ARBA00023136"/>
    </source>
</evidence>
<keyword evidence="5" id="KW-0677">Repeat</keyword>
<comment type="caution">
    <text evidence="13">The sequence shown here is derived from an EMBL/GenBank/DDBJ whole genome shotgun (WGS) entry which is preliminary data.</text>
</comment>
<keyword evidence="2" id="KW-0813">Transport</keyword>
<gene>
    <name evidence="13" type="ORF">HHK36_006796</name>
</gene>
<protein>
    <recommendedName>
        <fullName evidence="15">Anaphase-promoting complex subunit 4 WD40 domain-containing protein</fullName>
    </recommendedName>
</protein>
<evidence type="ECO:0000256" key="6">
    <source>
        <dbReference type="ARBA" id="ARBA00022824"/>
    </source>
</evidence>
<dbReference type="InterPro" id="IPR015943">
    <property type="entry name" value="WD40/YVTN_repeat-like_dom_sf"/>
</dbReference>
<dbReference type="GO" id="GO:0003400">
    <property type="term" value="P:regulation of COPII vesicle coating"/>
    <property type="evidence" value="ECO:0007669"/>
    <property type="project" value="TreeGrafter"/>
</dbReference>
<evidence type="ECO:0000256" key="11">
    <source>
        <dbReference type="PROSITE-ProRule" id="PRU00221"/>
    </source>
</evidence>
<evidence type="ECO:0000313" key="13">
    <source>
        <dbReference type="EMBL" id="KAF8407661.1"/>
    </source>
</evidence>
<feature type="transmembrane region" description="Helical" evidence="12">
    <location>
        <begin position="386"/>
        <end position="404"/>
    </location>
</feature>
<keyword evidence="9 12" id="KW-1133">Transmembrane helix</keyword>
<evidence type="ECO:0000313" key="14">
    <source>
        <dbReference type="Proteomes" id="UP000655225"/>
    </source>
</evidence>
<dbReference type="PROSITE" id="PS50082">
    <property type="entry name" value="WD_REPEATS_2"/>
    <property type="match status" value="1"/>
</dbReference>
<evidence type="ECO:0008006" key="15">
    <source>
        <dbReference type="Google" id="ProtNLM"/>
    </source>
</evidence>
<evidence type="ECO:0000256" key="9">
    <source>
        <dbReference type="ARBA" id="ARBA00022989"/>
    </source>
</evidence>
<accession>A0A834ZQE5</accession>
<keyword evidence="8" id="KW-0653">Protein transport</keyword>
<dbReference type="EMBL" id="JABCRI010000004">
    <property type="protein sequence ID" value="KAF8407661.1"/>
    <property type="molecule type" value="Genomic_DNA"/>
</dbReference>
<keyword evidence="7" id="KW-0931">ER-Golgi transport</keyword>
<dbReference type="OrthoDB" id="2013972at2759"/>
<dbReference type="SUPFAM" id="SSF50978">
    <property type="entry name" value="WD40 repeat-like"/>
    <property type="match status" value="1"/>
</dbReference>
<dbReference type="GO" id="GO:0006888">
    <property type="term" value="P:endoplasmic reticulum to Golgi vesicle-mediated transport"/>
    <property type="evidence" value="ECO:0007669"/>
    <property type="project" value="TreeGrafter"/>
</dbReference>
<dbReference type="Pfam" id="PF00400">
    <property type="entry name" value="WD40"/>
    <property type="match status" value="1"/>
</dbReference>
<name>A0A834ZQE5_TETSI</name>
<comment type="subcellular location">
    <subcellularLocation>
        <location evidence="1">Endoplasmic reticulum membrane</location>
        <topology evidence="1">Single-pass membrane protein</topology>
    </subcellularLocation>
</comment>
<dbReference type="AlphaFoldDB" id="A0A834ZQE5"/>
<dbReference type="GO" id="GO:0005789">
    <property type="term" value="C:endoplasmic reticulum membrane"/>
    <property type="evidence" value="ECO:0007669"/>
    <property type="project" value="UniProtKB-SubCell"/>
</dbReference>
<dbReference type="Gene3D" id="2.130.10.10">
    <property type="entry name" value="YVTN repeat-like/Quinoprotein amine dehydrogenase"/>
    <property type="match status" value="1"/>
</dbReference>
<keyword evidence="6" id="KW-0256">Endoplasmic reticulum</keyword>
<evidence type="ECO:0000256" key="1">
    <source>
        <dbReference type="ARBA" id="ARBA00004389"/>
    </source>
</evidence>
<evidence type="ECO:0000256" key="12">
    <source>
        <dbReference type="SAM" id="Phobius"/>
    </source>
</evidence>
<keyword evidence="14" id="KW-1185">Reference proteome</keyword>
<feature type="repeat" description="WD" evidence="11">
    <location>
        <begin position="218"/>
        <end position="252"/>
    </location>
</feature>
<evidence type="ECO:0000256" key="2">
    <source>
        <dbReference type="ARBA" id="ARBA00022448"/>
    </source>
</evidence>
<proteinExistence type="predicted"/>
<keyword evidence="4 12" id="KW-0812">Transmembrane</keyword>
<evidence type="ECO:0000256" key="8">
    <source>
        <dbReference type="ARBA" id="ARBA00022927"/>
    </source>
</evidence>
<dbReference type="GO" id="GO:0005085">
    <property type="term" value="F:guanyl-nucleotide exchange factor activity"/>
    <property type="evidence" value="ECO:0007669"/>
    <property type="project" value="InterPro"/>
</dbReference>
<dbReference type="SMART" id="SM00320">
    <property type="entry name" value="WD40"/>
    <property type="match status" value="3"/>
</dbReference>
<dbReference type="InterPro" id="IPR036322">
    <property type="entry name" value="WD40_repeat_dom_sf"/>
</dbReference>
<dbReference type="InterPro" id="IPR045260">
    <property type="entry name" value="Sec12-like"/>
</dbReference>
<dbReference type="PANTHER" id="PTHR23284">
    <property type="entry name" value="PROLACTIN REGULATORY ELEMENT BINDING PROTEIN"/>
    <property type="match status" value="1"/>
</dbReference>
<evidence type="ECO:0000256" key="5">
    <source>
        <dbReference type="ARBA" id="ARBA00022737"/>
    </source>
</evidence>
<evidence type="ECO:0000256" key="3">
    <source>
        <dbReference type="ARBA" id="ARBA00022574"/>
    </source>
</evidence>